<evidence type="ECO:0000313" key="3">
    <source>
        <dbReference type="Ensembl" id="ENSLACP00000001029.2"/>
    </source>
</evidence>
<dbReference type="GeneTree" id="ENSGT00390000011559"/>
<evidence type="ECO:0000256" key="2">
    <source>
        <dbReference type="SAM" id="Phobius"/>
    </source>
</evidence>
<name>H2ZUF8_LATCH</name>
<dbReference type="RefSeq" id="XP_006007239.1">
    <property type="nucleotide sequence ID" value="XM_006007177.3"/>
</dbReference>
<organism evidence="3 4">
    <name type="scientific">Latimeria chalumnae</name>
    <name type="common">Coelacanth</name>
    <dbReference type="NCBI Taxonomy" id="7897"/>
    <lineage>
        <taxon>Eukaryota</taxon>
        <taxon>Metazoa</taxon>
        <taxon>Chordata</taxon>
        <taxon>Craniata</taxon>
        <taxon>Vertebrata</taxon>
        <taxon>Euteleostomi</taxon>
        <taxon>Coelacanthiformes</taxon>
        <taxon>Coelacanthidae</taxon>
        <taxon>Latimeria</taxon>
    </lineage>
</organism>
<gene>
    <name evidence="3" type="primary">TMEM268</name>
</gene>
<feature type="transmembrane region" description="Helical" evidence="2">
    <location>
        <begin position="147"/>
        <end position="169"/>
    </location>
</feature>
<dbReference type="AlphaFoldDB" id="H2ZUF8"/>
<dbReference type="PANTHER" id="PTHR31193:SF1">
    <property type="entry name" value="TRANSMEMBRANE PROTEIN 268"/>
    <property type="match status" value="1"/>
</dbReference>
<keyword evidence="4" id="KW-1185">Reference proteome</keyword>
<reference evidence="3" key="2">
    <citation type="submission" date="2025-08" db="UniProtKB">
        <authorList>
            <consortium name="Ensembl"/>
        </authorList>
    </citation>
    <scope>IDENTIFICATION</scope>
</reference>
<accession>H2ZUF8</accession>
<reference evidence="3" key="3">
    <citation type="submission" date="2025-09" db="UniProtKB">
        <authorList>
            <consortium name="Ensembl"/>
        </authorList>
    </citation>
    <scope>IDENTIFICATION</scope>
</reference>
<feature type="transmembrane region" description="Helical" evidence="2">
    <location>
        <begin position="115"/>
        <end position="135"/>
    </location>
</feature>
<dbReference type="GeneID" id="102355150"/>
<evidence type="ECO:0000313" key="4">
    <source>
        <dbReference type="Proteomes" id="UP000008672"/>
    </source>
</evidence>
<dbReference type="FunCoup" id="H2ZUF8">
    <property type="interactions" value="141"/>
</dbReference>
<feature type="region of interest" description="Disordered" evidence="1">
    <location>
        <begin position="1"/>
        <end position="32"/>
    </location>
</feature>
<proteinExistence type="predicted"/>
<dbReference type="Proteomes" id="UP000008672">
    <property type="component" value="Unassembled WGS sequence"/>
</dbReference>
<dbReference type="PANTHER" id="PTHR31193">
    <property type="entry name" value="TRANSMEMBRANE PROTEIN C9ORF91"/>
    <property type="match status" value="1"/>
</dbReference>
<dbReference type="CTD" id="203197"/>
<dbReference type="eggNOG" id="ENOG502R635">
    <property type="taxonomic scope" value="Eukaryota"/>
</dbReference>
<dbReference type="Ensembl" id="ENSLACT00000001038.2">
    <property type="protein sequence ID" value="ENSLACP00000001029.2"/>
    <property type="gene ID" value="ENSLACG00000000920.2"/>
</dbReference>
<protein>
    <submittedName>
        <fullName evidence="3">Transmembrane protein 268</fullName>
    </submittedName>
</protein>
<dbReference type="RefSeq" id="XP_006007238.1">
    <property type="nucleotide sequence ID" value="XM_006007176.3"/>
</dbReference>
<dbReference type="OrthoDB" id="8250049at2759"/>
<dbReference type="InParanoid" id="H2ZUF8"/>
<dbReference type="Bgee" id="ENSLACG00000000920">
    <property type="expression patterns" value="Expressed in pelvic fin and 5 other cell types or tissues"/>
</dbReference>
<dbReference type="EMBL" id="AFYH01180313">
    <property type="status" value="NOT_ANNOTATED_CDS"/>
    <property type="molecule type" value="Genomic_DNA"/>
</dbReference>
<dbReference type="KEGG" id="lcm:102355150"/>
<dbReference type="InterPro" id="IPR028054">
    <property type="entry name" value="DUF4481"/>
</dbReference>
<keyword evidence="2" id="KW-0472">Membrane</keyword>
<reference evidence="4" key="1">
    <citation type="submission" date="2011-08" db="EMBL/GenBank/DDBJ databases">
        <title>The draft genome of Latimeria chalumnae.</title>
        <authorList>
            <person name="Di Palma F."/>
            <person name="Alfoldi J."/>
            <person name="Johnson J."/>
            <person name="Berlin A."/>
            <person name="Gnerre S."/>
            <person name="Jaffe D."/>
            <person name="MacCallum I."/>
            <person name="Young S."/>
            <person name="Walker B.J."/>
            <person name="Lander E."/>
            <person name="Lindblad-Toh K."/>
        </authorList>
    </citation>
    <scope>NUCLEOTIDE SEQUENCE [LARGE SCALE GENOMIC DNA]</scope>
    <source>
        <strain evidence="4">Wild caught</strain>
    </source>
</reference>
<dbReference type="STRING" id="7897.ENSLACP00000001029"/>
<dbReference type="EMBL" id="AFYH01180311">
    <property type="status" value="NOT_ANNOTATED_CDS"/>
    <property type="molecule type" value="Genomic_DNA"/>
</dbReference>
<dbReference type="Pfam" id="PF14800">
    <property type="entry name" value="DUF4481"/>
    <property type="match status" value="1"/>
</dbReference>
<sequence>MMAVGQSRSEMPCDPYPQSPPQDAAAHATPEQSLTLLESEDAAQPSWRAPYDGEVILTLSTSPTWWSPAFNLDSCTETFSSYGLQVPLEDFQLPISRALLKPEVRRYMMFSSRSFLMILTPILYLVTWCSLYSTFHFYLGRRLDPYIVQFCLLLSLVSVFIVVAFLAVVHIQNKKLNMSTDARLMWANENLMKYKVLAGVLDTLNNCSSTLHLYFVCFDLQRCQERLETLLTTALQSRLRRKLGFMHVVMKTAPAEVMEERDSEETPLLVADGEIGVPERQSEATHAPSFNTVVGLFPGESAQELAHQLLIVYSGLYVKLRATAQLPVTSESLHARWASIPCLCQFIESQVLRK</sequence>
<evidence type="ECO:0000256" key="1">
    <source>
        <dbReference type="SAM" id="MobiDB-lite"/>
    </source>
</evidence>
<keyword evidence="2" id="KW-1133">Transmembrane helix</keyword>
<dbReference type="EMBL" id="AFYH01180310">
    <property type="status" value="NOT_ANNOTATED_CDS"/>
    <property type="molecule type" value="Genomic_DNA"/>
</dbReference>
<dbReference type="EMBL" id="AFYH01180312">
    <property type="status" value="NOT_ANNOTATED_CDS"/>
    <property type="molecule type" value="Genomic_DNA"/>
</dbReference>
<keyword evidence="2" id="KW-0812">Transmembrane</keyword>